<evidence type="ECO:0000259" key="1">
    <source>
        <dbReference type="SMART" id="SM00421"/>
    </source>
</evidence>
<dbReference type="GO" id="GO:0003677">
    <property type="term" value="F:DNA binding"/>
    <property type="evidence" value="ECO:0007669"/>
    <property type="project" value="InterPro"/>
</dbReference>
<organism evidence="2 3">
    <name type="scientific">Caballeronia mineralivorans PML1(12)</name>
    <dbReference type="NCBI Taxonomy" id="908627"/>
    <lineage>
        <taxon>Bacteria</taxon>
        <taxon>Pseudomonadati</taxon>
        <taxon>Pseudomonadota</taxon>
        <taxon>Betaproteobacteria</taxon>
        <taxon>Burkholderiales</taxon>
        <taxon>Burkholderiaceae</taxon>
        <taxon>Caballeronia</taxon>
    </lineage>
</organism>
<evidence type="ECO:0000313" key="3">
    <source>
        <dbReference type="Proteomes" id="UP000035963"/>
    </source>
</evidence>
<dbReference type="PATRIC" id="fig|908627.4.peg.9004"/>
<evidence type="ECO:0000313" key="2">
    <source>
        <dbReference type="EMBL" id="KLU20623.1"/>
    </source>
</evidence>
<dbReference type="InterPro" id="IPR016032">
    <property type="entry name" value="Sig_transdc_resp-reg_C-effctor"/>
</dbReference>
<dbReference type="SUPFAM" id="SSF46894">
    <property type="entry name" value="C-terminal effector domain of the bipartite response regulators"/>
    <property type="match status" value="1"/>
</dbReference>
<gene>
    <name evidence="2" type="ORF">EOS_40155</name>
</gene>
<dbReference type="InterPro" id="IPR036388">
    <property type="entry name" value="WH-like_DNA-bd_sf"/>
</dbReference>
<feature type="domain" description="HTH luxR-type" evidence="1">
    <location>
        <begin position="310"/>
        <end position="367"/>
    </location>
</feature>
<comment type="caution">
    <text evidence="2">The sequence shown here is derived from an EMBL/GenBank/DDBJ whole genome shotgun (WGS) entry which is preliminary data.</text>
</comment>
<dbReference type="Proteomes" id="UP000035963">
    <property type="component" value="Unassembled WGS sequence"/>
</dbReference>
<dbReference type="EMBL" id="AEJF01000246">
    <property type="protein sequence ID" value="KLU20623.1"/>
    <property type="molecule type" value="Genomic_DNA"/>
</dbReference>
<dbReference type="SMART" id="SM00421">
    <property type="entry name" value="HTH_LUXR"/>
    <property type="match status" value="1"/>
</dbReference>
<sequence>MYSANEAARLIASAYDAALEPGRWPDLLRLIADQIGSPVARLSLENSGPRVELLAWLGAEASFTRAYENHFVELDPVMQAVRATVPGTVVTEGAVSGSTLERSEFYQQWVRPQGLYKATMTKFLHEGDSLGVLVCASPQKSDRKTGSDGPRLLHQLAPHLQRAMQVHLRIGQLSNERRAAIEVLDLLTPALFVVDASTRIKFANRAAEALLARADGVQCSPRGLCALTPARTNRLRALVAQAAGVGHDVEVGGAMTIERPSLKRAYQVLVAPLTARTSWAAVVSHGPAAVVIVIDPNSAVVSAEEQIRAFYGLTRAEARIACAVGKGDGISAVAEALGVLPSTARTHLHHVFLKTGAQGQAELVRLVDQTAFIRRGNDTDHIVTQEMMRKEGG</sequence>
<protein>
    <recommendedName>
        <fullName evidence="1">HTH luxR-type domain-containing protein</fullName>
    </recommendedName>
</protein>
<keyword evidence="3" id="KW-1185">Reference proteome</keyword>
<dbReference type="RefSeq" id="WP_047897804.1">
    <property type="nucleotide sequence ID" value="NZ_AEJF01000246.1"/>
</dbReference>
<accession>A0A0J1FLP2</accession>
<dbReference type="Gene3D" id="1.10.10.10">
    <property type="entry name" value="Winged helix-like DNA-binding domain superfamily/Winged helix DNA-binding domain"/>
    <property type="match status" value="1"/>
</dbReference>
<dbReference type="OrthoDB" id="5497412at2"/>
<dbReference type="GO" id="GO:0006355">
    <property type="term" value="P:regulation of DNA-templated transcription"/>
    <property type="evidence" value="ECO:0007669"/>
    <property type="project" value="InterPro"/>
</dbReference>
<reference evidence="2 3" key="1">
    <citation type="journal article" date="2015" name="Genome Announc.">
        <title>Draft Genome Sequence of Burkholderia sp. Strain PML1(12), an Ectomycorrhizosphere-Inhabiting Bacterium with Effective Mineral-Weathering Ability.</title>
        <authorList>
            <person name="Uroz S."/>
            <person name="Oger P."/>
        </authorList>
    </citation>
    <scope>NUCLEOTIDE SEQUENCE [LARGE SCALE GENOMIC DNA]</scope>
    <source>
        <strain evidence="3">PML1(12)</strain>
    </source>
</reference>
<name>A0A0J1FLP2_9BURK</name>
<dbReference type="AlphaFoldDB" id="A0A0J1FLP2"/>
<proteinExistence type="predicted"/>
<dbReference type="InterPro" id="IPR000792">
    <property type="entry name" value="Tscrpt_reg_LuxR_C"/>
</dbReference>